<evidence type="ECO:0000256" key="8">
    <source>
        <dbReference type="ARBA" id="ARBA00023012"/>
    </source>
</evidence>
<evidence type="ECO:0000313" key="14">
    <source>
        <dbReference type="Proteomes" id="UP000181951"/>
    </source>
</evidence>
<keyword evidence="6 13" id="KW-0418">Kinase</keyword>
<dbReference type="Gene3D" id="1.20.5.1930">
    <property type="match status" value="1"/>
</dbReference>
<evidence type="ECO:0000259" key="11">
    <source>
        <dbReference type="Pfam" id="PF02518"/>
    </source>
</evidence>
<dbReference type="STRING" id="310780.SAMN05216267_104823"/>
<gene>
    <name evidence="13" type="ORF">SAMN05216267_104823</name>
</gene>
<dbReference type="GO" id="GO:0046983">
    <property type="term" value="F:protein dimerization activity"/>
    <property type="evidence" value="ECO:0007669"/>
    <property type="project" value="InterPro"/>
</dbReference>
<keyword evidence="10" id="KW-0812">Transmembrane</keyword>
<keyword evidence="3" id="KW-0597">Phosphoprotein</keyword>
<dbReference type="Pfam" id="PF02518">
    <property type="entry name" value="HATPase_c"/>
    <property type="match status" value="1"/>
</dbReference>
<keyword evidence="7" id="KW-0067">ATP-binding</keyword>
<dbReference type="InterPro" id="IPR011712">
    <property type="entry name" value="Sig_transdc_His_kin_sub3_dim/P"/>
</dbReference>
<proteinExistence type="predicted"/>
<keyword evidence="8" id="KW-0902">Two-component regulatory system</keyword>
<dbReference type="PANTHER" id="PTHR24421:SF10">
    <property type="entry name" value="NITRATE_NITRITE SENSOR PROTEIN NARQ"/>
    <property type="match status" value="1"/>
</dbReference>
<evidence type="ECO:0000256" key="9">
    <source>
        <dbReference type="SAM" id="MobiDB-lite"/>
    </source>
</evidence>
<reference evidence="13 14" key="1">
    <citation type="submission" date="2016-10" db="EMBL/GenBank/DDBJ databases">
        <authorList>
            <person name="de Groot N.N."/>
        </authorList>
    </citation>
    <scope>NUCLEOTIDE SEQUENCE [LARGE SCALE GENOMIC DNA]</scope>
    <source>
        <strain evidence="13 14">CGMCC 4.2026</strain>
    </source>
</reference>
<sequence length="409" mass="43147">MAMTRPWTARVSAVPVVACVWALSTLYMVLAASKRLRGPWGAAAPRYPFLSDPRERAALALAAVLVGVACGLLTRRPPWSVAALVLSALVLNLDIHSSDITPDQYLPVCAALYFVAAAGSRRTAAAGAVPALAGLFGYVAVRQAKGLDVDTTVEAVVLLITVLAWALGDAQRRERRHAEELRTQVAEQAVTAERLRIARELHDMVAHSIGVVALQAGAAKLVLRTQPEGAGRALGIIEDTSRETLAGLRRMVGALHDADDGTEARTGTGTRTPPAGLDDMDRLVANARDAGVRVDVEWRGERRPLPPDIDLSVFRIIQESVTNVMKHSGSRQCRVSVAFREDDVSLVVVDSGTGRSGSGTGGGGRGSGTGYGLIGMSDRVALLHGDFSAGPRPEGGFRVAARVPVPAEV</sequence>
<name>A0A1H8T6Q0_9ACTN</name>
<evidence type="ECO:0000256" key="2">
    <source>
        <dbReference type="ARBA" id="ARBA00012438"/>
    </source>
</evidence>
<feature type="compositionally biased region" description="Low complexity" evidence="9">
    <location>
        <begin position="264"/>
        <end position="276"/>
    </location>
</feature>
<keyword evidence="14" id="KW-1185">Reference proteome</keyword>
<feature type="transmembrane region" description="Helical" evidence="10">
    <location>
        <begin position="147"/>
        <end position="167"/>
    </location>
</feature>
<keyword evidence="10" id="KW-1133">Transmembrane helix</keyword>
<dbReference type="Gene3D" id="3.30.565.10">
    <property type="entry name" value="Histidine kinase-like ATPase, C-terminal domain"/>
    <property type="match status" value="1"/>
</dbReference>
<dbReference type="Proteomes" id="UP000181951">
    <property type="component" value="Unassembled WGS sequence"/>
</dbReference>
<feature type="region of interest" description="Disordered" evidence="9">
    <location>
        <begin position="350"/>
        <end position="369"/>
    </location>
</feature>
<keyword evidence="4" id="KW-0808">Transferase</keyword>
<dbReference type="PANTHER" id="PTHR24421">
    <property type="entry name" value="NITRATE/NITRITE SENSOR PROTEIN NARX-RELATED"/>
    <property type="match status" value="1"/>
</dbReference>
<dbReference type="GO" id="GO:0005524">
    <property type="term" value="F:ATP binding"/>
    <property type="evidence" value="ECO:0007669"/>
    <property type="project" value="UniProtKB-KW"/>
</dbReference>
<dbReference type="SUPFAM" id="SSF55874">
    <property type="entry name" value="ATPase domain of HSP90 chaperone/DNA topoisomerase II/histidine kinase"/>
    <property type="match status" value="1"/>
</dbReference>
<evidence type="ECO:0000256" key="7">
    <source>
        <dbReference type="ARBA" id="ARBA00022840"/>
    </source>
</evidence>
<evidence type="ECO:0000313" key="13">
    <source>
        <dbReference type="EMBL" id="SEO86168.1"/>
    </source>
</evidence>
<dbReference type="Pfam" id="PF07730">
    <property type="entry name" value="HisKA_3"/>
    <property type="match status" value="1"/>
</dbReference>
<dbReference type="EC" id="2.7.13.3" evidence="2"/>
<evidence type="ECO:0000256" key="4">
    <source>
        <dbReference type="ARBA" id="ARBA00022679"/>
    </source>
</evidence>
<accession>A0A1H8T6Q0</accession>
<organism evidence="13 14">
    <name type="scientific">Actinacidiphila rubida</name>
    <dbReference type="NCBI Taxonomy" id="310780"/>
    <lineage>
        <taxon>Bacteria</taxon>
        <taxon>Bacillati</taxon>
        <taxon>Actinomycetota</taxon>
        <taxon>Actinomycetes</taxon>
        <taxon>Kitasatosporales</taxon>
        <taxon>Streptomycetaceae</taxon>
        <taxon>Actinacidiphila</taxon>
    </lineage>
</organism>
<feature type="domain" description="Signal transduction histidine kinase subgroup 3 dimerisation and phosphoacceptor" evidence="12">
    <location>
        <begin position="193"/>
        <end position="258"/>
    </location>
</feature>
<feature type="compositionally biased region" description="Gly residues" evidence="9">
    <location>
        <begin position="354"/>
        <end position="369"/>
    </location>
</feature>
<dbReference type="InterPro" id="IPR036890">
    <property type="entry name" value="HATPase_C_sf"/>
</dbReference>
<dbReference type="RefSeq" id="WP_079138924.1">
    <property type="nucleotide sequence ID" value="NZ_FODD01000048.1"/>
</dbReference>
<protein>
    <recommendedName>
        <fullName evidence="2">histidine kinase</fullName>
        <ecNumber evidence="2">2.7.13.3</ecNumber>
    </recommendedName>
</protein>
<evidence type="ECO:0000256" key="10">
    <source>
        <dbReference type="SAM" id="Phobius"/>
    </source>
</evidence>
<feature type="transmembrane region" description="Helical" evidence="10">
    <location>
        <begin position="55"/>
        <end position="74"/>
    </location>
</feature>
<feature type="transmembrane region" description="Helical" evidence="10">
    <location>
        <begin position="123"/>
        <end position="141"/>
    </location>
</feature>
<dbReference type="GO" id="GO:0000155">
    <property type="term" value="F:phosphorelay sensor kinase activity"/>
    <property type="evidence" value="ECO:0007669"/>
    <property type="project" value="InterPro"/>
</dbReference>
<dbReference type="InterPro" id="IPR050482">
    <property type="entry name" value="Sensor_HK_TwoCompSys"/>
</dbReference>
<evidence type="ECO:0000256" key="1">
    <source>
        <dbReference type="ARBA" id="ARBA00000085"/>
    </source>
</evidence>
<keyword evidence="5" id="KW-0547">Nucleotide-binding</keyword>
<evidence type="ECO:0000256" key="5">
    <source>
        <dbReference type="ARBA" id="ARBA00022741"/>
    </source>
</evidence>
<dbReference type="CDD" id="cd16917">
    <property type="entry name" value="HATPase_UhpB-NarQ-NarX-like"/>
    <property type="match status" value="1"/>
</dbReference>
<evidence type="ECO:0000259" key="12">
    <source>
        <dbReference type="Pfam" id="PF07730"/>
    </source>
</evidence>
<dbReference type="GO" id="GO:0016020">
    <property type="term" value="C:membrane"/>
    <property type="evidence" value="ECO:0007669"/>
    <property type="project" value="InterPro"/>
</dbReference>
<dbReference type="AlphaFoldDB" id="A0A1H8T6Q0"/>
<evidence type="ECO:0000256" key="3">
    <source>
        <dbReference type="ARBA" id="ARBA00022553"/>
    </source>
</evidence>
<evidence type="ECO:0000256" key="6">
    <source>
        <dbReference type="ARBA" id="ARBA00022777"/>
    </source>
</evidence>
<keyword evidence="10" id="KW-0472">Membrane</keyword>
<feature type="region of interest" description="Disordered" evidence="9">
    <location>
        <begin position="259"/>
        <end position="279"/>
    </location>
</feature>
<feature type="domain" description="Histidine kinase/HSP90-like ATPase" evidence="11">
    <location>
        <begin position="312"/>
        <end position="406"/>
    </location>
</feature>
<dbReference type="InterPro" id="IPR003594">
    <property type="entry name" value="HATPase_dom"/>
</dbReference>
<comment type="catalytic activity">
    <reaction evidence="1">
        <text>ATP + protein L-histidine = ADP + protein N-phospho-L-histidine.</text>
        <dbReference type="EC" id="2.7.13.3"/>
    </reaction>
</comment>
<dbReference type="EMBL" id="FODD01000048">
    <property type="protein sequence ID" value="SEO86168.1"/>
    <property type="molecule type" value="Genomic_DNA"/>
</dbReference>